<sequence>MDVIVNSEQQQQDELQKRGGGERLGETRRESGGAVASSSSSRDGNGCSFLGNVFTSKMGQTTNAVRQNWRDMRDQFSTREANGSLGDLGTFLPLLLGLSITQGLDLGTTLIFTGVYNVFTGFLFGIPMPLQPMKTIAAVALSEKPLTLNEVIAAGIFVSIIVFIVGASGMIDQFNRVTPVATISGMQLGLGLSLAKKGFTLAAYTSSSMGSLRPWFERDGLFLAITSGLIVLWTSAPKPQSVAAMTTNAKKRSLPRVPAALVLVVLGFILALSVPNATRSLKFGPTKPKLLSLNWKEAKTGIVRAGIPQLPLTMLNSVISVCAVSRELFPNHPAKPRDVATSVGLMNLMSCWFGAMPTCHGAGGLAAHYHFGARTGGAICFLGAWKVLLGIVFGSSLLELLANFPESVLGVMLFSASCELMATGLRGSPKQATEASEKFVLLVTASVTVAAKSTWVGFVFGLGTHALLLARAKIEDWLNDRVACGGDDVNDINAVEAKVQVATSC</sequence>
<dbReference type="GeneID" id="19018100"/>
<feature type="transmembrane region" description="Helical" evidence="2">
    <location>
        <begin position="256"/>
        <end position="274"/>
    </location>
</feature>
<keyword evidence="2" id="KW-0472">Membrane</keyword>
<protein>
    <submittedName>
        <fullName evidence="3">Sulfate transporter</fullName>
    </submittedName>
</protein>
<organism evidence="3 4">
    <name type="scientific">Bathycoccus prasinos</name>
    <dbReference type="NCBI Taxonomy" id="41875"/>
    <lineage>
        <taxon>Eukaryota</taxon>
        <taxon>Viridiplantae</taxon>
        <taxon>Chlorophyta</taxon>
        <taxon>Mamiellophyceae</taxon>
        <taxon>Mamiellales</taxon>
        <taxon>Bathycoccaceae</taxon>
        <taxon>Bathycoccus</taxon>
    </lineage>
</organism>
<keyword evidence="4" id="KW-1185">Reference proteome</keyword>
<dbReference type="InterPro" id="IPR031563">
    <property type="entry name" value="MOT1/MOT2"/>
</dbReference>
<feature type="transmembrane region" description="Helical" evidence="2">
    <location>
        <begin position="408"/>
        <end position="427"/>
    </location>
</feature>
<evidence type="ECO:0000256" key="2">
    <source>
        <dbReference type="SAM" id="Phobius"/>
    </source>
</evidence>
<dbReference type="RefSeq" id="XP_007515635.1">
    <property type="nucleotide sequence ID" value="XM_007515573.1"/>
</dbReference>
<dbReference type="eggNOG" id="ENOG502QRGR">
    <property type="taxonomic scope" value="Eukaryota"/>
</dbReference>
<accession>K8EA24</accession>
<dbReference type="PANTHER" id="PTHR31970:SF9">
    <property type="entry name" value="MOLYBDATE TRANSPORTER 2"/>
    <property type="match status" value="1"/>
</dbReference>
<reference evidence="3 4" key="1">
    <citation type="submission" date="2011-10" db="EMBL/GenBank/DDBJ databases">
        <authorList>
            <person name="Genoscope - CEA"/>
        </authorList>
    </citation>
    <scope>NUCLEOTIDE SEQUENCE [LARGE SCALE GENOMIC DNA]</scope>
    <source>
        <strain evidence="3 4">RCC 1105</strain>
    </source>
</reference>
<evidence type="ECO:0000313" key="4">
    <source>
        <dbReference type="Proteomes" id="UP000198341"/>
    </source>
</evidence>
<dbReference type="PANTHER" id="PTHR31970">
    <property type="match status" value="1"/>
</dbReference>
<feature type="compositionally biased region" description="Low complexity" evidence="1">
    <location>
        <begin position="32"/>
        <end position="41"/>
    </location>
</feature>
<dbReference type="Proteomes" id="UP000198341">
    <property type="component" value="Chromosome 1"/>
</dbReference>
<feature type="region of interest" description="Disordered" evidence="1">
    <location>
        <begin position="1"/>
        <end position="43"/>
    </location>
</feature>
<gene>
    <name evidence="3" type="ORF">Bathy01g03650</name>
</gene>
<proteinExistence type="predicted"/>
<feature type="compositionally biased region" description="Polar residues" evidence="1">
    <location>
        <begin position="1"/>
        <end position="13"/>
    </location>
</feature>
<dbReference type="Pfam" id="PF16983">
    <property type="entry name" value="MFS_MOT1"/>
    <property type="match status" value="2"/>
</dbReference>
<feature type="transmembrane region" description="Helical" evidence="2">
    <location>
        <begin position="151"/>
        <end position="171"/>
    </location>
</feature>
<feature type="transmembrane region" description="Helical" evidence="2">
    <location>
        <begin position="216"/>
        <end position="236"/>
    </location>
</feature>
<evidence type="ECO:0000313" key="3">
    <source>
        <dbReference type="EMBL" id="CCO14514.1"/>
    </source>
</evidence>
<dbReference type="EMBL" id="FO082278">
    <property type="protein sequence ID" value="CCO14514.1"/>
    <property type="molecule type" value="Genomic_DNA"/>
</dbReference>
<feature type="compositionally biased region" description="Basic and acidic residues" evidence="1">
    <location>
        <begin position="14"/>
        <end position="31"/>
    </location>
</feature>
<dbReference type="AlphaFoldDB" id="K8EA24"/>
<dbReference type="STRING" id="41875.K8EA24"/>
<feature type="transmembrane region" description="Helical" evidence="2">
    <location>
        <begin position="378"/>
        <end position="402"/>
    </location>
</feature>
<keyword evidence="2" id="KW-1133">Transmembrane helix</keyword>
<dbReference type="KEGG" id="bpg:Bathy01g03650"/>
<dbReference type="GO" id="GO:0015098">
    <property type="term" value="F:molybdate ion transmembrane transporter activity"/>
    <property type="evidence" value="ECO:0007669"/>
    <property type="project" value="InterPro"/>
</dbReference>
<dbReference type="OrthoDB" id="5402974at2759"/>
<name>K8EA24_9CHLO</name>
<keyword evidence="2" id="KW-0812">Transmembrane</keyword>
<feature type="transmembrane region" description="Helical" evidence="2">
    <location>
        <begin position="110"/>
        <end position="130"/>
    </location>
</feature>
<evidence type="ECO:0000256" key="1">
    <source>
        <dbReference type="SAM" id="MobiDB-lite"/>
    </source>
</evidence>
<feature type="transmembrane region" description="Helical" evidence="2">
    <location>
        <begin position="439"/>
        <end position="462"/>
    </location>
</feature>